<proteinExistence type="predicted"/>
<accession>A0ABQ6IQ95</accession>
<keyword evidence="3" id="KW-1185">Reference proteome</keyword>
<name>A0ABQ6IQ95_9MICO</name>
<evidence type="ECO:0000256" key="1">
    <source>
        <dbReference type="SAM" id="MobiDB-lite"/>
    </source>
</evidence>
<feature type="region of interest" description="Disordered" evidence="1">
    <location>
        <begin position="1"/>
        <end position="27"/>
    </location>
</feature>
<dbReference type="Proteomes" id="UP001157126">
    <property type="component" value="Unassembled WGS sequence"/>
</dbReference>
<gene>
    <name evidence="2" type="ORF">GCM10025883_21220</name>
</gene>
<evidence type="ECO:0000313" key="3">
    <source>
        <dbReference type="Proteomes" id="UP001157126"/>
    </source>
</evidence>
<dbReference type="EMBL" id="BSUO01000001">
    <property type="protein sequence ID" value="GMA40077.1"/>
    <property type="molecule type" value="Genomic_DNA"/>
</dbReference>
<organism evidence="2 3">
    <name type="scientific">Mobilicoccus caccae</name>
    <dbReference type="NCBI Taxonomy" id="1859295"/>
    <lineage>
        <taxon>Bacteria</taxon>
        <taxon>Bacillati</taxon>
        <taxon>Actinomycetota</taxon>
        <taxon>Actinomycetes</taxon>
        <taxon>Micrococcales</taxon>
        <taxon>Dermatophilaceae</taxon>
        <taxon>Mobilicoccus</taxon>
    </lineage>
</organism>
<evidence type="ECO:0000313" key="2">
    <source>
        <dbReference type="EMBL" id="GMA40077.1"/>
    </source>
</evidence>
<comment type="caution">
    <text evidence="2">The sequence shown here is derived from an EMBL/GenBank/DDBJ whole genome shotgun (WGS) entry which is preliminary data.</text>
</comment>
<sequence length="131" mass="14158">MPVVASPSPGATATNTGRAEEDPRLKWGARTRGAGLAADFTDLDRALIRAVTGEDVGLVGDGDLSPFATQILLDRRHRRLPPGREIDLSYLMRTSRRLAGLGEHNPFSGDALSRAVHFVQSRETGRLDVVL</sequence>
<reference evidence="3" key="1">
    <citation type="journal article" date="2019" name="Int. J. Syst. Evol. Microbiol.">
        <title>The Global Catalogue of Microorganisms (GCM) 10K type strain sequencing project: providing services to taxonomists for standard genome sequencing and annotation.</title>
        <authorList>
            <consortium name="The Broad Institute Genomics Platform"/>
            <consortium name="The Broad Institute Genome Sequencing Center for Infectious Disease"/>
            <person name="Wu L."/>
            <person name="Ma J."/>
        </authorList>
    </citation>
    <scope>NUCLEOTIDE SEQUENCE [LARGE SCALE GENOMIC DNA]</scope>
    <source>
        <strain evidence="3">NBRC 113072</strain>
    </source>
</reference>
<protein>
    <submittedName>
        <fullName evidence="2">Uncharacterized protein</fullName>
    </submittedName>
</protein>